<feature type="transmembrane region" description="Helical" evidence="1">
    <location>
        <begin position="87"/>
        <end position="109"/>
    </location>
</feature>
<dbReference type="Proteomes" id="UP000553632">
    <property type="component" value="Unassembled WGS sequence"/>
</dbReference>
<dbReference type="EMBL" id="JABANO010027388">
    <property type="protein sequence ID" value="KAF4716919.1"/>
    <property type="molecule type" value="Genomic_DNA"/>
</dbReference>
<keyword evidence="1" id="KW-0472">Membrane</keyword>
<gene>
    <name evidence="2" type="ORF">FOZ63_009722</name>
</gene>
<sequence>MDPLNDAMFPPPSSIHGDRSHLQLKLRRYSAVIIPIGVFFWAWALLNVLSGKVPFDLGLVSFALIILTGVVGATGDQQWTHKKARRYRLLIYLSHGFLSFNYLLGVIIGRSRLGFAIYCAVFMAIWCALMIVVGRMARECERSLET</sequence>
<keyword evidence="1" id="KW-1133">Transmembrane helix</keyword>
<feature type="transmembrane region" description="Helical" evidence="1">
    <location>
        <begin position="29"/>
        <end position="49"/>
    </location>
</feature>
<feature type="transmembrane region" description="Helical" evidence="1">
    <location>
        <begin position="55"/>
        <end position="75"/>
    </location>
</feature>
<organism evidence="2 3">
    <name type="scientific">Perkinsus olseni</name>
    <name type="common">Perkinsus atlanticus</name>
    <dbReference type="NCBI Taxonomy" id="32597"/>
    <lineage>
        <taxon>Eukaryota</taxon>
        <taxon>Sar</taxon>
        <taxon>Alveolata</taxon>
        <taxon>Perkinsozoa</taxon>
        <taxon>Perkinsea</taxon>
        <taxon>Perkinsida</taxon>
        <taxon>Perkinsidae</taxon>
        <taxon>Perkinsus</taxon>
    </lineage>
</organism>
<evidence type="ECO:0000313" key="3">
    <source>
        <dbReference type="Proteomes" id="UP000553632"/>
    </source>
</evidence>
<evidence type="ECO:0000313" key="2">
    <source>
        <dbReference type="EMBL" id="KAF4716919.1"/>
    </source>
</evidence>
<feature type="transmembrane region" description="Helical" evidence="1">
    <location>
        <begin position="115"/>
        <end position="134"/>
    </location>
</feature>
<reference evidence="2 3" key="1">
    <citation type="submission" date="2020-04" db="EMBL/GenBank/DDBJ databases">
        <title>Perkinsus olseni comparative genomics.</title>
        <authorList>
            <person name="Bogema D.R."/>
        </authorList>
    </citation>
    <scope>NUCLEOTIDE SEQUENCE [LARGE SCALE GENOMIC DNA]</scope>
    <source>
        <strain evidence="2 3">ATCC PRA-207</strain>
    </source>
</reference>
<accession>A0A7J6R7Q8</accession>
<comment type="caution">
    <text evidence="2">The sequence shown here is derived from an EMBL/GenBank/DDBJ whole genome shotgun (WGS) entry which is preliminary data.</text>
</comment>
<keyword evidence="3" id="KW-1185">Reference proteome</keyword>
<keyword evidence="1" id="KW-0812">Transmembrane</keyword>
<dbReference type="OMA" id="SSIFWIW"/>
<name>A0A7J6R7Q8_PEROL</name>
<proteinExistence type="predicted"/>
<dbReference type="AlphaFoldDB" id="A0A7J6R7Q8"/>
<protein>
    <submittedName>
        <fullName evidence="2">Uncharacterized protein</fullName>
    </submittedName>
</protein>
<evidence type="ECO:0000256" key="1">
    <source>
        <dbReference type="SAM" id="Phobius"/>
    </source>
</evidence>